<dbReference type="RefSeq" id="XP_033655276.1">
    <property type="nucleotide sequence ID" value="XM_033798026.1"/>
</dbReference>
<dbReference type="EMBL" id="ML986489">
    <property type="protein sequence ID" value="KAF2277737.1"/>
    <property type="molecule type" value="Genomic_DNA"/>
</dbReference>
<keyword evidence="3" id="KW-1185">Reference proteome</keyword>
<dbReference type="AlphaFoldDB" id="A0A6A6JMJ7"/>
<protein>
    <recommendedName>
        <fullName evidence="4">TPR-like protein</fullName>
    </recommendedName>
</protein>
<feature type="compositionally biased region" description="Polar residues" evidence="1">
    <location>
        <begin position="45"/>
        <end position="56"/>
    </location>
</feature>
<feature type="region of interest" description="Disordered" evidence="1">
    <location>
        <begin position="37"/>
        <end position="75"/>
    </location>
</feature>
<reference evidence="2" key="1">
    <citation type="journal article" date="2020" name="Stud. Mycol.">
        <title>101 Dothideomycetes genomes: a test case for predicting lifestyles and emergence of pathogens.</title>
        <authorList>
            <person name="Haridas S."/>
            <person name="Albert R."/>
            <person name="Binder M."/>
            <person name="Bloem J."/>
            <person name="Labutti K."/>
            <person name="Salamov A."/>
            <person name="Andreopoulos B."/>
            <person name="Baker S."/>
            <person name="Barry K."/>
            <person name="Bills G."/>
            <person name="Bluhm B."/>
            <person name="Cannon C."/>
            <person name="Castanera R."/>
            <person name="Culley D."/>
            <person name="Daum C."/>
            <person name="Ezra D."/>
            <person name="Gonzalez J."/>
            <person name="Henrissat B."/>
            <person name="Kuo A."/>
            <person name="Liang C."/>
            <person name="Lipzen A."/>
            <person name="Lutzoni F."/>
            <person name="Magnuson J."/>
            <person name="Mondo S."/>
            <person name="Nolan M."/>
            <person name="Ohm R."/>
            <person name="Pangilinan J."/>
            <person name="Park H.-J."/>
            <person name="Ramirez L."/>
            <person name="Alfaro M."/>
            <person name="Sun H."/>
            <person name="Tritt A."/>
            <person name="Yoshinaga Y."/>
            <person name="Zwiers L.-H."/>
            <person name="Turgeon B."/>
            <person name="Goodwin S."/>
            <person name="Spatafora J."/>
            <person name="Crous P."/>
            <person name="Grigoriev I."/>
        </authorList>
    </citation>
    <scope>NUCLEOTIDE SEQUENCE</scope>
    <source>
        <strain evidence="2">CBS 379.55</strain>
    </source>
</reference>
<proteinExistence type="predicted"/>
<organism evidence="2 3">
    <name type="scientific">Westerdykella ornata</name>
    <dbReference type="NCBI Taxonomy" id="318751"/>
    <lineage>
        <taxon>Eukaryota</taxon>
        <taxon>Fungi</taxon>
        <taxon>Dikarya</taxon>
        <taxon>Ascomycota</taxon>
        <taxon>Pezizomycotina</taxon>
        <taxon>Dothideomycetes</taxon>
        <taxon>Pleosporomycetidae</taxon>
        <taxon>Pleosporales</taxon>
        <taxon>Sporormiaceae</taxon>
        <taxon>Westerdykella</taxon>
    </lineage>
</organism>
<feature type="non-terminal residue" evidence="2">
    <location>
        <position position="456"/>
    </location>
</feature>
<dbReference type="OrthoDB" id="5379420at2759"/>
<name>A0A6A6JMJ7_WESOR</name>
<gene>
    <name evidence="2" type="ORF">EI97DRAFT_431821</name>
</gene>
<dbReference type="Proteomes" id="UP000800097">
    <property type="component" value="Unassembled WGS sequence"/>
</dbReference>
<evidence type="ECO:0000313" key="2">
    <source>
        <dbReference type="EMBL" id="KAF2277737.1"/>
    </source>
</evidence>
<accession>A0A6A6JMJ7</accession>
<sequence length="456" mass="51273">MSSRVLFARLAAKVSEGEACAFCIARQFRRSIHQQVLRNGPMQPRPQSTRPTQSPTLGHIQTRGAASRQAPKPADYESFRKEVNRAARKKWFTQQARDKLINLKPQYALEFLEEFTSTDEGDSGERVKAIAEKEKIQLIDLTNIAHSTWHIPDVKSKKTGELVSSRHKVVARDLFLALSSAGEVNATLHLNRAVFLRNRHLVAREVAGLLSPGDVQKARLKLQEAATKKNAEAISLTGEIWAAEGKKKAARELYESAMKVVKLKPDPKAVRRPGLPQAPPWICLGYSLLDDQTPESTERAKEIFRIGAVEADDPLACFHYALLTERGSGEWLRFMTKAAGSGHLEAMYELAKFYHDVDIKKAASSNDKTLVNALSWLKDWKLSNSKYLADEWFLAAAMAGHKPSMFHLAQEHEAKEEYEEARTWYAMVVEPPSKHKKEHWPDLPAKAQSCLKAMES</sequence>
<dbReference type="InterPro" id="IPR011990">
    <property type="entry name" value="TPR-like_helical_dom_sf"/>
</dbReference>
<dbReference type="Gene3D" id="1.25.40.10">
    <property type="entry name" value="Tetratricopeptide repeat domain"/>
    <property type="match status" value="1"/>
</dbReference>
<dbReference type="SUPFAM" id="SSF81901">
    <property type="entry name" value="HCP-like"/>
    <property type="match status" value="1"/>
</dbReference>
<dbReference type="GeneID" id="54551201"/>
<evidence type="ECO:0000313" key="3">
    <source>
        <dbReference type="Proteomes" id="UP000800097"/>
    </source>
</evidence>
<evidence type="ECO:0000256" key="1">
    <source>
        <dbReference type="SAM" id="MobiDB-lite"/>
    </source>
</evidence>
<evidence type="ECO:0008006" key="4">
    <source>
        <dbReference type="Google" id="ProtNLM"/>
    </source>
</evidence>